<dbReference type="GO" id="GO:1990575">
    <property type="term" value="P:mitochondrial L-ornithine transmembrane transport"/>
    <property type="evidence" value="ECO:0007669"/>
    <property type="project" value="TreeGrafter"/>
</dbReference>
<feature type="transmembrane region" description="Helical" evidence="12">
    <location>
        <begin position="77"/>
        <end position="99"/>
    </location>
</feature>
<evidence type="ECO:0000256" key="5">
    <source>
        <dbReference type="ARBA" id="ARBA00022737"/>
    </source>
</evidence>
<evidence type="ECO:0008006" key="15">
    <source>
        <dbReference type="Google" id="ProtNLM"/>
    </source>
</evidence>
<feature type="repeat" description="Solcar" evidence="9">
    <location>
        <begin position="243"/>
        <end position="308"/>
    </location>
</feature>
<dbReference type="PRINTS" id="PR00926">
    <property type="entry name" value="MITOCARRIER"/>
</dbReference>
<evidence type="ECO:0000256" key="11">
    <source>
        <dbReference type="SAM" id="MobiDB-lite"/>
    </source>
</evidence>
<gene>
    <name evidence="13" type="ORF">HK097_002062</name>
</gene>
<feature type="transmembrane region" description="Helical" evidence="12">
    <location>
        <begin position="119"/>
        <end position="140"/>
    </location>
</feature>
<accession>A0AAD5X793</accession>
<feature type="region of interest" description="Disordered" evidence="11">
    <location>
        <begin position="151"/>
        <end position="175"/>
    </location>
</feature>
<keyword evidence="6 12" id="KW-1133">Transmembrane helix</keyword>
<protein>
    <recommendedName>
        <fullName evidence="15">Mitochondrial carrier</fullName>
    </recommendedName>
</protein>
<evidence type="ECO:0000256" key="4">
    <source>
        <dbReference type="ARBA" id="ARBA00022692"/>
    </source>
</evidence>
<feature type="repeat" description="Solcar" evidence="9">
    <location>
        <begin position="16"/>
        <end position="102"/>
    </location>
</feature>
<dbReference type="Pfam" id="PF00153">
    <property type="entry name" value="Mito_carr"/>
    <property type="match status" value="3"/>
</dbReference>
<dbReference type="GO" id="GO:0000064">
    <property type="term" value="F:L-ornithine transmembrane transporter activity"/>
    <property type="evidence" value="ECO:0007669"/>
    <property type="project" value="TreeGrafter"/>
</dbReference>
<comment type="subcellular location">
    <subcellularLocation>
        <location evidence="1">Mitochondrion membrane</location>
        <topology evidence="1">Multi-pass membrane protein</topology>
    </subcellularLocation>
</comment>
<keyword evidence="14" id="KW-1185">Reference proteome</keyword>
<name>A0AAD5X793_9FUNG</name>
<keyword evidence="3 10" id="KW-0813">Transport</keyword>
<dbReference type="PROSITE" id="PS50920">
    <property type="entry name" value="SOLCAR"/>
    <property type="match status" value="3"/>
</dbReference>
<dbReference type="Gene3D" id="1.50.40.10">
    <property type="entry name" value="Mitochondrial carrier domain"/>
    <property type="match status" value="1"/>
</dbReference>
<evidence type="ECO:0000256" key="6">
    <source>
        <dbReference type="ARBA" id="ARBA00022989"/>
    </source>
</evidence>
<comment type="caution">
    <text evidence="13">The sequence shown here is derived from an EMBL/GenBank/DDBJ whole genome shotgun (WGS) entry which is preliminary data.</text>
</comment>
<organism evidence="13 14">
    <name type="scientific">Rhizophlyctis rosea</name>
    <dbReference type="NCBI Taxonomy" id="64517"/>
    <lineage>
        <taxon>Eukaryota</taxon>
        <taxon>Fungi</taxon>
        <taxon>Fungi incertae sedis</taxon>
        <taxon>Chytridiomycota</taxon>
        <taxon>Chytridiomycota incertae sedis</taxon>
        <taxon>Chytridiomycetes</taxon>
        <taxon>Rhizophlyctidales</taxon>
        <taxon>Rhizophlyctidaceae</taxon>
        <taxon>Rhizophlyctis</taxon>
    </lineage>
</organism>
<dbReference type="GO" id="GO:0031966">
    <property type="term" value="C:mitochondrial membrane"/>
    <property type="evidence" value="ECO:0007669"/>
    <property type="project" value="UniProtKB-SubCell"/>
</dbReference>
<dbReference type="InterPro" id="IPR023395">
    <property type="entry name" value="MCP_dom_sf"/>
</dbReference>
<evidence type="ECO:0000256" key="8">
    <source>
        <dbReference type="ARBA" id="ARBA00023136"/>
    </source>
</evidence>
<sequence length="308" mass="32479">MAEEPPHRSAVSTIPVPGLKDFVAGGLAGMAQVAVGHPLDTVKVRLQLEGPTARFKGPLDCTIQTVRHEGILGLYKGMAAPLAGIAFVNAVLFSAYGWLRNVVDPQHNGNAALMSLPNIALAGAGAGAINSFVAGPIELLKIKLQAQYDHSKPPPVASKDPAAQSSPKPKSIGPWQLGKRLVQEHGWRQGIFRGTWATVAYAGFYAGFEWAKRFLASSSVTPAPSQSTPNPSSLVTSPPPAPLPVSKLMAAGAFAGVCYWTASYPLDVAKSRIQNLPPDKASGSVIEALKAIHREGGYRGLFKGYTTR</sequence>
<proteinExistence type="inferred from homology"/>
<dbReference type="InterPro" id="IPR018108">
    <property type="entry name" value="MCP_transmembrane"/>
</dbReference>
<dbReference type="AlphaFoldDB" id="A0AAD5X793"/>
<evidence type="ECO:0000256" key="2">
    <source>
        <dbReference type="ARBA" id="ARBA00006375"/>
    </source>
</evidence>
<keyword evidence="7" id="KW-0496">Mitochondrion</keyword>
<feature type="repeat" description="Solcar" evidence="9">
    <location>
        <begin position="114"/>
        <end position="219"/>
    </location>
</feature>
<comment type="similarity">
    <text evidence="2 10">Belongs to the mitochondrial carrier (TC 2.A.29) family.</text>
</comment>
<evidence type="ECO:0000256" key="12">
    <source>
        <dbReference type="SAM" id="Phobius"/>
    </source>
</evidence>
<evidence type="ECO:0000313" key="13">
    <source>
        <dbReference type="EMBL" id="KAJ3054339.1"/>
    </source>
</evidence>
<evidence type="ECO:0000256" key="9">
    <source>
        <dbReference type="PROSITE-ProRule" id="PRU00282"/>
    </source>
</evidence>
<keyword evidence="5" id="KW-0677">Repeat</keyword>
<dbReference type="SUPFAM" id="SSF103506">
    <property type="entry name" value="Mitochondrial carrier"/>
    <property type="match status" value="1"/>
</dbReference>
<evidence type="ECO:0000256" key="10">
    <source>
        <dbReference type="RuleBase" id="RU000488"/>
    </source>
</evidence>
<keyword evidence="8 9" id="KW-0472">Membrane</keyword>
<dbReference type="Proteomes" id="UP001212841">
    <property type="component" value="Unassembled WGS sequence"/>
</dbReference>
<keyword evidence="4 9" id="KW-0812">Transmembrane</keyword>
<dbReference type="EMBL" id="JADGJD010000143">
    <property type="protein sequence ID" value="KAJ3054339.1"/>
    <property type="molecule type" value="Genomic_DNA"/>
</dbReference>
<evidence type="ECO:0000256" key="1">
    <source>
        <dbReference type="ARBA" id="ARBA00004225"/>
    </source>
</evidence>
<evidence type="ECO:0000313" key="14">
    <source>
        <dbReference type="Proteomes" id="UP001212841"/>
    </source>
</evidence>
<dbReference type="PANTHER" id="PTHR45624">
    <property type="entry name" value="MITOCHONDRIAL BASIC AMINO ACIDS TRANSPORTER-RELATED"/>
    <property type="match status" value="1"/>
</dbReference>
<evidence type="ECO:0000256" key="7">
    <source>
        <dbReference type="ARBA" id="ARBA00023128"/>
    </source>
</evidence>
<evidence type="ECO:0000256" key="3">
    <source>
        <dbReference type="ARBA" id="ARBA00022448"/>
    </source>
</evidence>
<dbReference type="InterPro" id="IPR050567">
    <property type="entry name" value="Mitochondrial_Carrier"/>
</dbReference>
<dbReference type="InterPro" id="IPR002067">
    <property type="entry name" value="MCP"/>
</dbReference>
<dbReference type="PANTHER" id="PTHR45624:SF45">
    <property type="entry name" value="MITOCHONDRIAL CARRIER"/>
    <property type="match status" value="1"/>
</dbReference>
<reference evidence="13" key="1">
    <citation type="submission" date="2020-05" db="EMBL/GenBank/DDBJ databases">
        <title>Phylogenomic resolution of chytrid fungi.</title>
        <authorList>
            <person name="Stajich J.E."/>
            <person name="Amses K."/>
            <person name="Simmons R."/>
            <person name="Seto K."/>
            <person name="Myers J."/>
            <person name="Bonds A."/>
            <person name="Quandt C.A."/>
            <person name="Barry K."/>
            <person name="Liu P."/>
            <person name="Grigoriev I."/>
            <person name="Longcore J.E."/>
            <person name="James T.Y."/>
        </authorList>
    </citation>
    <scope>NUCLEOTIDE SEQUENCE</scope>
    <source>
        <strain evidence="13">JEL0318</strain>
    </source>
</reference>